<feature type="signal peptide" evidence="1">
    <location>
        <begin position="1"/>
        <end position="27"/>
    </location>
</feature>
<dbReference type="EMBL" id="KV417294">
    <property type="protein sequence ID" value="KZO94572.1"/>
    <property type="molecule type" value="Genomic_DNA"/>
</dbReference>
<sequence>MPPTRLGTPRAMLALLVLVCFFASSEGLPIVSLTQVPALHTVRRSVACGKPRLFDLAWERIDMHHGGMSTRRSRRAHLGTRKVLWPLVSKKKTEQRRSVERRHQC</sequence>
<organism evidence="2 3">
    <name type="scientific">Calocera viscosa (strain TUFC12733)</name>
    <dbReference type="NCBI Taxonomy" id="1330018"/>
    <lineage>
        <taxon>Eukaryota</taxon>
        <taxon>Fungi</taxon>
        <taxon>Dikarya</taxon>
        <taxon>Basidiomycota</taxon>
        <taxon>Agaricomycotina</taxon>
        <taxon>Dacrymycetes</taxon>
        <taxon>Dacrymycetales</taxon>
        <taxon>Dacrymycetaceae</taxon>
        <taxon>Calocera</taxon>
    </lineage>
</organism>
<evidence type="ECO:0000313" key="3">
    <source>
        <dbReference type="Proteomes" id="UP000076738"/>
    </source>
</evidence>
<keyword evidence="3" id="KW-1185">Reference proteome</keyword>
<protein>
    <recommendedName>
        <fullName evidence="4">Secreted protein</fullName>
    </recommendedName>
</protein>
<reference evidence="2 3" key="1">
    <citation type="journal article" date="2016" name="Mol. Biol. Evol.">
        <title>Comparative Genomics of Early-Diverging Mushroom-Forming Fungi Provides Insights into the Origins of Lignocellulose Decay Capabilities.</title>
        <authorList>
            <person name="Nagy L.G."/>
            <person name="Riley R."/>
            <person name="Tritt A."/>
            <person name="Adam C."/>
            <person name="Daum C."/>
            <person name="Floudas D."/>
            <person name="Sun H."/>
            <person name="Yadav J.S."/>
            <person name="Pangilinan J."/>
            <person name="Larsson K.H."/>
            <person name="Matsuura K."/>
            <person name="Barry K."/>
            <person name="Labutti K."/>
            <person name="Kuo R."/>
            <person name="Ohm R.A."/>
            <person name="Bhattacharya S.S."/>
            <person name="Shirouzu T."/>
            <person name="Yoshinaga Y."/>
            <person name="Martin F.M."/>
            <person name="Grigoriev I.V."/>
            <person name="Hibbett D.S."/>
        </authorList>
    </citation>
    <scope>NUCLEOTIDE SEQUENCE [LARGE SCALE GENOMIC DNA]</scope>
    <source>
        <strain evidence="2 3">TUFC12733</strain>
    </source>
</reference>
<dbReference type="AlphaFoldDB" id="A0A167KET7"/>
<evidence type="ECO:0000256" key="1">
    <source>
        <dbReference type="SAM" id="SignalP"/>
    </source>
</evidence>
<feature type="chain" id="PRO_5007889366" description="Secreted protein" evidence="1">
    <location>
        <begin position="28"/>
        <end position="105"/>
    </location>
</feature>
<evidence type="ECO:0000313" key="2">
    <source>
        <dbReference type="EMBL" id="KZO94572.1"/>
    </source>
</evidence>
<evidence type="ECO:0008006" key="4">
    <source>
        <dbReference type="Google" id="ProtNLM"/>
    </source>
</evidence>
<keyword evidence="1" id="KW-0732">Signal</keyword>
<accession>A0A167KET7</accession>
<dbReference type="Proteomes" id="UP000076738">
    <property type="component" value="Unassembled WGS sequence"/>
</dbReference>
<proteinExistence type="predicted"/>
<name>A0A167KET7_CALVF</name>
<gene>
    <name evidence="2" type="ORF">CALVIDRAFT_539022</name>
</gene>